<dbReference type="SUPFAM" id="SSF56784">
    <property type="entry name" value="HAD-like"/>
    <property type="match status" value="1"/>
</dbReference>
<dbReference type="PRINTS" id="PR00413">
    <property type="entry name" value="HADHALOGNASE"/>
</dbReference>
<dbReference type="Gene3D" id="1.10.150.240">
    <property type="entry name" value="Putative phosphatase, domain 2"/>
    <property type="match status" value="1"/>
</dbReference>
<protein>
    <submittedName>
        <fullName evidence="1">Sugar phosphatase</fullName>
    </submittedName>
</protein>
<keyword evidence="2" id="KW-1185">Reference proteome</keyword>
<dbReference type="PANTHER" id="PTHR43481">
    <property type="entry name" value="FRUCTOSE-1-PHOSPHATE PHOSPHATASE"/>
    <property type="match status" value="1"/>
</dbReference>
<accession>A0ABP7WM36</accession>
<organism evidence="1 2">
    <name type="scientific">Actinomadura miaoliensis</name>
    <dbReference type="NCBI Taxonomy" id="430685"/>
    <lineage>
        <taxon>Bacteria</taxon>
        <taxon>Bacillati</taxon>
        <taxon>Actinomycetota</taxon>
        <taxon>Actinomycetes</taxon>
        <taxon>Streptosporangiales</taxon>
        <taxon>Thermomonosporaceae</taxon>
        <taxon>Actinomadura</taxon>
    </lineage>
</organism>
<reference evidence="2" key="1">
    <citation type="journal article" date="2019" name="Int. J. Syst. Evol. Microbiol.">
        <title>The Global Catalogue of Microorganisms (GCM) 10K type strain sequencing project: providing services to taxonomists for standard genome sequencing and annotation.</title>
        <authorList>
            <consortium name="The Broad Institute Genomics Platform"/>
            <consortium name="The Broad Institute Genome Sequencing Center for Infectious Disease"/>
            <person name="Wu L."/>
            <person name="Ma J."/>
        </authorList>
    </citation>
    <scope>NUCLEOTIDE SEQUENCE [LARGE SCALE GENOMIC DNA]</scope>
    <source>
        <strain evidence="2">JCM 16702</strain>
    </source>
</reference>
<dbReference type="SFLD" id="SFLDG01135">
    <property type="entry name" value="C1.5.6:_HAD__Beta-PGM__Phospha"/>
    <property type="match status" value="1"/>
</dbReference>
<dbReference type="InterPro" id="IPR006439">
    <property type="entry name" value="HAD-SF_hydro_IA"/>
</dbReference>
<dbReference type="SFLD" id="SFLDG01129">
    <property type="entry name" value="C1.5:_HAD__Beta-PGM__Phosphata"/>
    <property type="match status" value="1"/>
</dbReference>
<proteinExistence type="predicted"/>
<evidence type="ECO:0000313" key="1">
    <source>
        <dbReference type="EMBL" id="GAA4091383.1"/>
    </source>
</evidence>
<sequence>MALSDVPPGAEGRRGPAEVPLRAAVFDLDGTLVDTEPRNRVMWARLFQAHGAPHDEALIASFAGRRGLEVLSELAHLFPGRTVDELFAQVVSYGAAPDMPPVAPVPGAVELVRALHEAGVPMAVVTSAQRPYAEALLDDLGILELPAATVTAGDVATGKPDPEGFLAAAEMLGVPPADAVAFEDAPAGVAAVKAAGMTCVGVTTTQPARALDGADHLVANLKEVELSPGPVLRVFGGRPRREPPGRGDDEE</sequence>
<dbReference type="Pfam" id="PF00702">
    <property type="entry name" value="Hydrolase"/>
    <property type="match status" value="1"/>
</dbReference>
<evidence type="ECO:0000313" key="2">
    <source>
        <dbReference type="Proteomes" id="UP001500683"/>
    </source>
</evidence>
<dbReference type="InterPro" id="IPR051806">
    <property type="entry name" value="HAD-like_SPP"/>
</dbReference>
<dbReference type="PANTHER" id="PTHR43481:SF4">
    <property type="entry name" value="GLYCEROL-1-PHOSPHATE PHOSPHOHYDROLASE 1-RELATED"/>
    <property type="match status" value="1"/>
</dbReference>
<dbReference type="RefSeq" id="WP_344954427.1">
    <property type="nucleotide sequence ID" value="NZ_BAAAZG010000047.1"/>
</dbReference>
<comment type="caution">
    <text evidence="1">The sequence shown here is derived from an EMBL/GenBank/DDBJ whole genome shotgun (WGS) entry which is preliminary data.</text>
</comment>
<dbReference type="SFLD" id="SFLDS00003">
    <property type="entry name" value="Haloacid_Dehalogenase"/>
    <property type="match status" value="1"/>
</dbReference>
<dbReference type="NCBIfam" id="TIGR01509">
    <property type="entry name" value="HAD-SF-IA-v3"/>
    <property type="match status" value="1"/>
</dbReference>
<dbReference type="InterPro" id="IPR023214">
    <property type="entry name" value="HAD_sf"/>
</dbReference>
<gene>
    <name evidence="1" type="ORF">GCM10022214_60560</name>
</gene>
<dbReference type="Proteomes" id="UP001500683">
    <property type="component" value="Unassembled WGS sequence"/>
</dbReference>
<name>A0ABP7WM36_9ACTN</name>
<dbReference type="EMBL" id="BAAAZG010000047">
    <property type="protein sequence ID" value="GAA4091383.1"/>
    <property type="molecule type" value="Genomic_DNA"/>
</dbReference>
<dbReference type="InterPro" id="IPR036412">
    <property type="entry name" value="HAD-like_sf"/>
</dbReference>
<dbReference type="InterPro" id="IPR023198">
    <property type="entry name" value="PGP-like_dom2"/>
</dbReference>
<dbReference type="Gene3D" id="3.40.50.1000">
    <property type="entry name" value="HAD superfamily/HAD-like"/>
    <property type="match status" value="1"/>
</dbReference>